<evidence type="ECO:0000313" key="22">
    <source>
        <dbReference type="Proteomes" id="UP001185331"/>
    </source>
</evidence>
<dbReference type="PANTHER" id="PTHR13710">
    <property type="entry name" value="DNA HELICASE RECQ FAMILY MEMBER"/>
    <property type="match status" value="1"/>
</dbReference>
<dbReference type="Gene3D" id="1.10.150.80">
    <property type="entry name" value="HRDC domain"/>
    <property type="match status" value="2"/>
</dbReference>
<dbReference type="NCBIfam" id="TIGR00614">
    <property type="entry name" value="recQ_fam"/>
    <property type="match status" value="1"/>
</dbReference>
<dbReference type="GO" id="GO:0006310">
    <property type="term" value="P:DNA recombination"/>
    <property type="evidence" value="ECO:0007669"/>
    <property type="project" value="UniProtKB-UniRule"/>
</dbReference>
<dbReference type="EMBL" id="JAVDQK010000010">
    <property type="protein sequence ID" value="MDR6219949.1"/>
    <property type="molecule type" value="Genomic_DNA"/>
</dbReference>
<comment type="caution">
    <text evidence="21">The sequence shown here is derived from an EMBL/GenBank/DDBJ whole genome shotgun (WGS) entry which is preliminary data.</text>
</comment>
<accession>A0AAE4BP89</accession>
<evidence type="ECO:0000256" key="8">
    <source>
        <dbReference type="ARBA" id="ARBA00022806"/>
    </source>
</evidence>
<dbReference type="InterPro" id="IPR010997">
    <property type="entry name" value="HRDC-like_sf"/>
</dbReference>
<dbReference type="Proteomes" id="UP001185331">
    <property type="component" value="Unassembled WGS sequence"/>
</dbReference>
<dbReference type="GO" id="GO:0016787">
    <property type="term" value="F:hydrolase activity"/>
    <property type="evidence" value="ECO:0007669"/>
    <property type="project" value="UniProtKB-KW"/>
</dbReference>
<dbReference type="GO" id="GO:0046872">
    <property type="term" value="F:metal ion binding"/>
    <property type="evidence" value="ECO:0007669"/>
    <property type="project" value="UniProtKB-KW"/>
</dbReference>
<dbReference type="PROSITE" id="PS50967">
    <property type="entry name" value="HRDC"/>
    <property type="match status" value="2"/>
</dbReference>
<gene>
    <name evidence="21" type="ORF">J2Y00_003560</name>
</gene>
<feature type="domain" description="Helicase ATP-binding" evidence="19">
    <location>
        <begin position="30"/>
        <end position="198"/>
    </location>
</feature>
<comment type="cofactor">
    <cofactor evidence="2">
        <name>Zn(2+)</name>
        <dbReference type="ChEBI" id="CHEBI:29105"/>
    </cofactor>
</comment>
<reference evidence="21" key="1">
    <citation type="submission" date="2023-07" db="EMBL/GenBank/DDBJ databases">
        <title>Sorghum-associated microbial communities from plants grown in Nebraska, USA.</title>
        <authorList>
            <person name="Schachtman D."/>
        </authorList>
    </citation>
    <scope>NUCLEOTIDE SEQUENCE</scope>
    <source>
        <strain evidence="21">BE330</strain>
    </source>
</reference>
<keyword evidence="9" id="KW-0862">Zinc</keyword>
<dbReference type="SMART" id="SM00490">
    <property type="entry name" value="HELICc"/>
    <property type="match status" value="1"/>
</dbReference>
<dbReference type="Pfam" id="PF00271">
    <property type="entry name" value="Helicase_C"/>
    <property type="match status" value="1"/>
</dbReference>
<feature type="region of interest" description="Disordered" evidence="17">
    <location>
        <begin position="625"/>
        <end position="652"/>
    </location>
</feature>
<dbReference type="Pfam" id="PF00570">
    <property type="entry name" value="HRDC"/>
    <property type="match status" value="2"/>
</dbReference>
<dbReference type="Gene3D" id="3.40.50.300">
    <property type="entry name" value="P-loop containing nucleotide triphosphate hydrolases"/>
    <property type="match status" value="2"/>
</dbReference>
<dbReference type="RefSeq" id="WP_309869475.1">
    <property type="nucleotide sequence ID" value="NZ_JAVDQK010000010.1"/>
</dbReference>
<dbReference type="SMART" id="SM00487">
    <property type="entry name" value="DEXDc"/>
    <property type="match status" value="1"/>
</dbReference>
<dbReference type="GO" id="GO:0003677">
    <property type="term" value="F:DNA binding"/>
    <property type="evidence" value="ECO:0007669"/>
    <property type="project" value="UniProtKB-KW"/>
</dbReference>
<organism evidence="21 22">
    <name type="scientific">Deinococcus soli</name>
    <name type="common">ex Cha et al. 2016</name>
    <dbReference type="NCBI Taxonomy" id="1309411"/>
    <lineage>
        <taxon>Bacteria</taxon>
        <taxon>Thermotogati</taxon>
        <taxon>Deinococcota</taxon>
        <taxon>Deinococci</taxon>
        <taxon>Deinococcales</taxon>
        <taxon>Deinococcaceae</taxon>
        <taxon>Deinococcus</taxon>
    </lineage>
</organism>
<keyword evidence="10" id="KW-0067">ATP-binding</keyword>
<dbReference type="InterPro" id="IPR032284">
    <property type="entry name" value="RecQ_Zn-bd"/>
</dbReference>
<evidence type="ECO:0000256" key="10">
    <source>
        <dbReference type="ARBA" id="ARBA00022840"/>
    </source>
</evidence>
<evidence type="ECO:0000259" key="18">
    <source>
        <dbReference type="PROSITE" id="PS50967"/>
    </source>
</evidence>
<evidence type="ECO:0000256" key="12">
    <source>
        <dbReference type="ARBA" id="ARBA00023172"/>
    </source>
</evidence>
<dbReference type="FunFam" id="3.40.50.300:FF:001389">
    <property type="entry name" value="ATP-dependent DNA helicase RecQ"/>
    <property type="match status" value="1"/>
</dbReference>
<keyword evidence="14" id="KW-0413">Isomerase</keyword>
<dbReference type="GO" id="GO:0006260">
    <property type="term" value="P:DNA replication"/>
    <property type="evidence" value="ECO:0007669"/>
    <property type="project" value="InterPro"/>
</dbReference>
<dbReference type="GO" id="GO:0009432">
    <property type="term" value="P:SOS response"/>
    <property type="evidence" value="ECO:0007669"/>
    <property type="project" value="UniProtKB-UniRule"/>
</dbReference>
<dbReference type="GO" id="GO:0005524">
    <property type="term" value="F:ATP binding"/>
    <property type="evidence" value="ECO:0007669"/>
    <property type="project" value="UniProtKB-KW"/>
</dbReference>
<dbReference type="InterPro" id="IPR036388">
    <property type="entry name" value="WH-like_DNA-bd_sf"/>
</dbReference>
<dbReference type="GO" id="GO:0043138">
    <property type="term" value="F:3'-5' DNA helicase activity"/>
    <property type="evidence" value="ECO:0007669"/>
    <property type="project" value="UniProtKB-EC"/>
</dbReference>
<evidence type="ECO:0000256" key="7">
    <source>
        <dbReference type="ARBA" id="ARBA00022801"/>
    </source>
</evidence>
<comment type="cofactor">
    <cofactor evidence="1">
        <name>Mg(2+)</name>
        <dbReference type="ChEBI" id="CHEBI:18420"/>
    </cofactor>
</comment>
<dbReference type="InterPro" id="IPR002121">
    <property type="entry name" value="HRDC_dom"/>
</dbReference>
<dbReference type="PROSITE" id="PS51192">
    <property type="entry name" value="HELICASE_ATP_BIND_1"/>
    <property type="match status" value="1"/>
</dbReference>
<dbReference type="Pfam" id="PF09382">
    <property type="entry name" value="RQC"/>
    <property type="match status" value="1"/>
</dbReference>
<evidence type="ECO:0000256" key="4">
    <source>
        <dbReference type="ARBA" id="ARBA00022723"/>
    </source>
</evidence>
<name>A0AAE4BP89_9DEIO</name>
<evidence type="ECO:0000256" key="17">
    <source>
        <dbReference type="SAM" id="MobiDB-lite"/>
    </source>
</evidence>
<dbReference type="PROSITE" id="PS51194">
    <property type="entry name" value="HELICASE_CTER"/>
    <property type="match status" value="1"/>
</dbReference>
<dbReference type="GO" id="GO:0005737">
    <property type="term" value="C:cytoplasm"/>
    <property type="evidence" value="ECO:0007669"/>
    <property type="project" value="TreeGrafter"/>
</dbReference>
<dbReference type="CDD" id="cd18794">
    <property type="entry name" value="SF2_C_RecQ"/>
    <property type="match status" value="1"/>
</dbReference>
<comment type="catalytic activity">
    <reaction evidence="15">
        <text>Couples ATP hydrolysis with the unwinding of duplex DNA by translocating in the 3'-5' direction.</text>
        <dbReference type="EC" id="5.6.2.4"/>
    </reaction>
</comment>
<dbReference type="FunFam" id="3.40.50.300:FF:000156">
    <property type="entry name" value="ATP-dependent DNA helicase recQ"/>
    <property type="match status" value="1"/>
</dbReference>
<evidence type="ECO:0000256" key="11">
    <source>
        <dbReference type="ARBA" id="ARBA00023125"/>
    </source>
</evidence>
<dbReference type="Pfam" id="PF16124">
    <property type="entry name" value="RecQ_Zn_bind"/>
    <property type="match status" value="1"/>
</dbReference>
<dbReference type="SUPFAM" id="SSF47819">
    <property type="entry name" value="HRDC-like"/>
    <property type="match status" value="2"/>
</dbReference>
<evidence type="ECO:0000256" key="16">
    <source>
        <dbReference type="NCBIfam" id="TIGR01389"/>
    </source>
</evidence>
<feature type="region of interest" description="Disordered" evidence="17">
    <location>
        <begin position="767"/>
        <end position="786"/>
    </location>
</feature>
<feature type="domain" description="HRDC" evidence="18">
    <location>
        <begin position="529"/>
        <end position="609"/>
    </location>
</feature>
<keyword evidence="6" id="KW-0227">DNA damage</keyword>
<keyword evidence="4" id="KW-0479">Metal-binding</keyword>
<keyword evidence="12" id="KW-0233">DNA recombination</keyword>
<dbReference type="InterPro" id="IPR001650">
    <property type="entry name" value="Helicase_C-like"/>
</dbReference>
<evidence type="ECO:0000256" key="2">
    <source>
        <dbReference type="ARBA" id="ARBA00001947"/>
    </source>
</evidence>
<dbReference type="InterPro" id="IPR011545">
    <property type="entry name" value="DEAD/DEAH_box_helicase_dom"/>
</dbReference>
<dbReference type="InterPro" id="IPR014001">
    <property type="entry name" value="Helicase_ATP-bd"/>
</dbReference>
<dbReference type="SUPFAM" id="SSF52540">
    <property type="entry name" value="P-loop containing nucleoside triphosphate hydrolases"/>
    <property type="match status" value="2"/>
</dbReference>
<feature type="domain" description="HRDC" evidence="18">
    <location>
        <begin position="693"/>
        <end position="773"/>
    </location>
</feature>
<dbReference type="EC" id="5.6.2.4" evidence="16"/>
<evidence type="ECO:0000313" key="21">
    <source>
        <dbReference type="EMBL" id="MDR6219949.1"/>
    </source>
</evidence>
<dbReference type="InterPro" id="IPR004589">
    <property type="entry name" value="DNA_helicase_ATP-dep_RecQ"/>
</dbReference>
<dbReference type="GO" id="GO:0030894">
    <property type="term" value="C:replisome"/>
    <property type="evidence" value="ECO:0007669"/>
    <property type="project" value="TreeGrafter"/>
</dbReference>
<dbReference type="InterPro" id="IPR044876">
    <property type="entry name" value="HRDC_dom_sf"/>
</dbReference>
<dbReference type="InterPro" id="IPR006293">
    <property type="entry name" value="DNA_helicase_ATP-dep_RecQ_bac"/>
</dbReference>
<evidence type="ECO:0000256" key="15">
    <source>
        <dbReference type="ARBA" id="ARBA00034617"/>
    </source>
</evidence>
<protein>
    <recommendedName>
        <fullName evidence="16">DNA helicase RecQ</fullName>
        <ecNumber evidence="16">5.6.2.4</ecNumber>
    </recommendedName>
</protein>
<dbReference type="PANTHER" id="PTHR13710:SF105">
    <property type="entry name" value="ATP-DEPENDENT DNA HELICASE Q1"/>
    <property type="match status" value="1"/>
</dbReference>
<evidence type="ECO:0000256" key="6">
    <source>
        <dbReference type="ARBA" id="ARBA00022763"/>
    </source>
</evidence>
<evidence type="ECO:0000256" key="9">
    <source>
        <dbReference type="ARBA" id="ARBA00022833"/>
    </source>
</evidence>
<comment type="similarity">
    <text evidence="3">Belongs to the helicase family. RecQ subfamily.</text>
</comment>
<keyword evidence="11" id="KW-0238">DNA-binding</keyword>
<evidence type="ECO:0000256" key="13">
    <source>
        <dbReference type="ARBA" id="ARBA00023204"/>
    </source>
</evidence>
<keyword evidence="8 21" id="KW-0347">Helicase</keyword>
<dbReference type="InterPro" id="IPR027417">
    <property type="entry name" value="P-loop_NTPase"/>
</dbReference>
<evidence type="ECO:0000259" key="19">
    <source>
        <dbReference type="PROSITE" id="PS51192"/>
    </source>
</evidence>
<dbReference type="SMART" id="SM00956">
    <property type="entry name" value="RQC"/>
    <property type="match status" value="1"/>
</dbReference>
<dbReference type="InterPro" id="IPR018982">
    <property type="entry name" value="RQC_domain"/>
</dbReference>
<sequence length="914" mass="99249">MTGDVLTQAREILQRIWGYDDFRGTQGDIVRTVASGQHAMVLMPTGGGKSLCYQVPSLVRPGVGIVVSPLIALMKDQVDTLRQLGVRAAYLNSTLAPSAARAVEHAVQHGQLDLLYIAPERLLLPRTLELLHQAPIALFAVDEAHCVSQWGHDFRPEYQQLSVLVREFPDIPRLALTATADDRTRADIRRVLGLEDAPEFLSSFDRPNIQYRVAPKEQPKEQLLDFIQAEHQGDAGVVYCLSRKSVEDTAKWLQDQGLPVVAYHAGLSQEERSRAQERFLNDEGVIVVATVAFGMGIDKPNVRFVAHLDLPKSMEGYYQETGRAGRDGLPSTAWMVYGLADVVNVRRMLTDSEAPPDIKRVEAGKLDALLTYCETAACRREVLLAYFGEDHPGPCGNCDTCLNPPIVRDMTREAQMALSAAVRTGNRYGAAYLTDILMGKDNDKNRRHRSLPTYGIGKDHGLRVWRSVLRQLVSLGYLTAGPHNGLTTTAKARSILAGTAPLLLREDTLVVRTPKRVRDAARVAQAVIGDEDRPLFLALRAWRAERAAQLGVPPYVVFSDTALKAIAELRPGSLHTLGTVRGIGERRLAQYGLEVLQVIRDGVHEAAPRPLGTVQAHEFGLTPIRSVRPGPGLPARPSDSVRPVERPLDVVPPTGDDVATAAVVRRPEVVDILHVDEVAPRPAEVQPDAPGASLADEGITTALSSLRRDLARETGYAAYLIFPNATLAALAERRPRTMADFGGIAGLGPKRIEAYGERILATIENAVRSPGNPTQPTELPDVDAQNSTPHPLTPLAADLTSIPPLAQVSEPAIEHPAAPVLPPVIMAPPELRPRTAAELLEQVRVAIEGDGGILAVLEELAALPEMVGGLDPEQARSVLEPLDDARGLLGTLVVLHKRARRQQGARPEGEASEA</sequence>
<proteinExistence type="inferred from homology"/>
<dbReference type="AlphaFoldDB" id="A0AAE4BP89"/>
<dbReference type="GO" id="GO:0009378">
    <property type="term" value="F:four-way junction helicase activity"/>
    <property type="evidence" value="ECO:0007669"/>
    <property type="project" value="TreeGrafter"/>
</dbReference>
<keyword evidence="7 21" id="KW-0378">Hydrolase</keyword>
<evidence type="ECO:0000256" key="5">
    <source>
        <dbReference type="ARBA" id="ARBA00022741"/>
    </source>
</evidence>
<dbReference type="SMART" id="SM00341">
    <property type="entry name" value="HRDC"/>
    <property type="match status" value="2"/>
</dbReference>
<evidence type="ECO:0000259" key="20">
    <source>
        <dbReference type="PROSITE" id="PS51194"/>
    </source>
</evidence>
<evidence type="ECO:0000256" key="14">
    <source>
        <dbReference type="ARBA" id="ARBA00023235"/>
    </source>
</evidence>
<feature type="domain" description="Helicase C-terminal" evidence="20">
    <location>
        <begin position="219"/>
        <end position="369"/>
    </location>
</feature>
<keyword evidence="13" id="KW-0234">DNA repair</keyword>
<dbReference type="GO" id="GO:0006281">
    <property type="term" value="P:DNA repair"/>
    <property type="evidence" value="ECO:0007669"/>
    <property type="project" value="UniProtKB-KW"/>
</dbReference>
<dbReference type="NCBIfam" id="TIGR01389">
    <property type="entry name" value="recQ"/>
    <property type="match status" value="1"/>
</dbReference>
<dbReference type="GO" id="GO:0043590">
    <property type="term" value="C:bacterial nucleoid"/>
    <property type="evidence" value="ECO:0007669"/>
    <property type="project" value="TreeGrafter"/>
</dbReference>
<evidence type="ECO:0000256" key="1">
    <source>
        <dbReference type="ARBA" id="ARBA00001946"/>
    </source>
</evidence>
<dbReference type="CDD" id="cd17920">
    <property type="entry name" value="DEXHc_RecQ"/>
    <property type="match status" value="1"/>
</dbReference>
<dbReference type="Gene3D" id="1.10.10.10">
    <property type="entry name" value="Winged helix-like DNA-binding domain superfamily/Winged helix DNA-binding domain"/>
    <property type="match status" value="1"/>
</dbReference>
<keyword evidence="5" id="KW-0547">Nucleotide-binding</keyword>
<dbReference type="Pfam" id="PF00270">
    <property type="entry name" value="DEAD"/>
    <property type="match status" value="1"/>
</dbReference>
<evidence type="ECO:0000256" key="3">
    <source>
        <dbReference type="ARBA" id="ARBA00005446"/>
    </source>
</evidence>